<dbReference type="Proteomes" id="UP000016568">
    <property type="component" value="Unassembled WGS sequence"/>
</dbReference>
<dbReference type="RefSeq" id="WP_021688641.1">
    <property type="nucleotide sequence ID" value="NZ_BASZ01000001.1"/>
</dbReference>
<accession>U2ZQT2</accession>
<dbReference type="OrthoDB" id="4602230at2"/>
<organism evidence="1 2">
    <name type="scientific">Caenibius tardaugens NBRC 16725</name>
    <dbReference type="NCBI Taxonomy" id="1219035"/>
    <lineage>
        <taxon>Bacteria</taxon>
        <taxon>Pseudomonadati</taxon>
        <taxon>Pseudomonadota</taxon>
        <taxon>Alphaproteobacteria</taxon>
        <taxon>Sphingomonadales</taxon>
        <taxon>Erythrobacteraceae</taxon>
        <taxon>Caenibius</taxon>
    </lineage>
</organism>
<name>U2ZQT2_9SPHN</name>
<keyword evidence="2" id="KW-1185">Reference proteome</keyword>
<comment type="caution">
    <text evidence="1">The sequence shown here is derived from an EMBL/GenBank/DDBJ whole genome shotgun (WGS) entry which is preliminary data.</text>
</comment>
<dbReference type="KEGG" id="ntd:EGO55_14605"/>
<gene>
    <name evidence="1" type="ORF">NT2_01_05080</name>
</gene>
<evidence type="ECO:0000313" key="2">
    <source>
        <dbReference type="Proteomes" id="UP000016568"/>
    </source>
</evidence>
<sequence>MLANKERLHPGMRCKISSENGAAVTRDRQDTSPVLHALPLGTLVVCAQVEADESGNARVRISSPAGWMDARDLEPAAELPAHGLDYETFRQRHTTVAAGDYYGLDFPFSIAMFDTFGAAFLTEAFRAAGTIAADNAVTEIVELKSLGKFGASENAFLEVRYARSEPELSEKLFVKFPPPAEREEYKFGLSRMAHGEIAMHKFSREQPLPVPVARYYFGEYSSHTTNYILITDRIPFGVDPIEPAHLKGWDHLIPALEDHYAVLARSLAALAADHRTGALGYGVEALFPYARSARDFATGADVEERVDRLIDFVSRVAPQLFVDHVRDPQFLARWREDLLFGLANKDAVIAYLHSDPDYVGMCHPNLNPDNAWFWREADGKLHAGLLDWGGAGQMSFAQALSGMLMMVDPERHLAIKNMVLNAFIDEFAARGAGALDFDELHLQYKASLYSTALGMIVGMIIDLMPQFSEADYATMENRFDQRLMDSGLYAAVVWIDDMLREAGDTLSPGGASRIILERIAST</sequence>
<dbReference type="SUPFAM" id="SSF56112">
    <property type="entry name" value="Protein kinase-like (PK-like)"/>
    <property type="match status" value="1"/>
</dbReference>
<reference evidence="1 2" key="1">
    <citation type="submission" date="2013-09" db="EMBL/GenBank/DDBJ databases">
        <title>Whole genome shotgun sequence of Novosphingobium tardaugens NBRC 16725.</title>
        <authorList>
            <person name="Isaki S."/>
            <person name="Hosoyama A."/>
            <person name="Tsuchikane K."/>
            <person name="Katsumata H."/>
            <person name="Ando Y."/>
            <person name="Yamazaki S."/>
            <person name="Fujita N."/>
        </authorList>
    </citation>
    <scope>NUCLEOTIDE SEQUENCE [LARGE SCALE GENOMIC DNA]</scope>
    <source>
        <strain evidence="1 2">NBRC 16725</strain>
    </source>
</reference>
<dbReference type="AlphaFoldDB" id="U2ZQT2"/>
<dbReference type="EMBL" id="BASZ01000001">
    <property type="protein sequence ID" value="GAD47734.1"/>
    <property type="molecule type" value="Genomic_DNA"/>
</dbReference>
<proteinExistence type="predicted"/>
<evidence type="ECO:0000313" key="1">
    <source>
        <dbReference type="EMBL" id="GAD47734.1"/>
    </source>
</evidence>
<protein>
    <submittedName>
        <fullName evidence="1">Uncharacterized protein</fullName>
    </submittedName>
</protein>
<dbReference type="InterPro" id="IPR011009">
    <property type="entry name" value="Kinase-like_dom_sf"/>
</dbReference>